<keyword evidence="2" id="KW-0804">Transcription</keyword>
<sequence length="246" mass="26739">MMCLRLFTYAHTVGALNLYARSRNAFGRDDVEQGQALAAHAAVAVVGAQRIDQLSVALDTRTVIAQAQGILMERYRFTADQAFNVLVRVSSQANVKLRDVAIELVETRRTPGYRPPEPPDADGVPLRELSRSTRSGARCGHEAGRDDRPANPATPSLRYRPTRVCTDWPETPTWAATSLTDAPRQPPEPRQPPGDVPGPWMDVWAPVPAAMIPSCLRRFAASVVGSEPCRCRAGARMAADVVCGPS</sequence>
<dbReference type="InterPro" id="IPR036388">
    <property type="entry name" value="WH-like_DNA-bd_sf"/>
</dbReference>
<dbReference type="EMBL" id="JACBZH010000001">
    <property type="protein sequence ID" value="NYH91083.1"/>
    <property type="molecule type" value="Genomic_DNA"/>
</dbReference>
<dbReference type="SUPFAM" id="SSF52172">
    <property type="entry name" value="CheY-like"/>
    <property type="match status" value="1"/>
</dbReference>
<accession>A0A852ZFI7</accession>
<keyword evidence="1" id="KW-0805">Transcription regulation</keyword>
<dbReference type="GO" id="GO:0003723">
    <property type="term" value="F:RNA binding"/>
    <property type="evidence" value="ECO:0007669"/>
    <property type="project" value="InterPro"/>
</dbReference>
<name>A0A852ZFI7_9ACTN</name>
<dbReference type="Gene3D" id="1.10.10.10">
    <property type="entry name" value="Winged helix-like DNA-binding domain superfamily/Winged helix DNA-binding domain"/>
    <property type="match status" value="1"/>
</dbReference>
<gene>
    <name evidence="5" type="ORF">F4554_003721</name>
</gene>
<reference evidence="5 6" key="1">
    <citation type="submission" date="2020-07" db="EMBL/GenBank/DDBJ databases">
        <title>Sequencing the genomes of 1000 actinobacteria strains.</title>
        <authorList>
            <person name="Klenk H.-P."/>
        </authorList>
    </citation>
    <scope>NUCLEOTIDE SEQUENCE [LARGE SCALE GENOMIC DNA]</scope>
    <source>
        <strain evidence="5 6">DSM 18448</strain>
    </source>
</reference>
<feature type="compositionally biased region" description="Basic and acidic residues" evidence="3">
    <location>
        <begin position="139"/>
        <end position="149"/>
    </location>
</feature>
<dbReference type="SMART" id="SM01012">
    <property type="entry name" value="ANTAR"/>
    <property type="match status" value="1"/>
</dbReference>
<feature type="domain" description="ANTAR" evidence="4">
    <location>
        <begin position="44"/>
        <end position="105"/>
    </location>
</feature>
<comment type="caution">
    <text evidence="5">The sequence shown here is derived from an EMBL/GenBank/DDBJ whole genome shotgun (WGS) entry which is preliminary data.</text>
</comment>
<evidence type="ECO:0000256" key="3">
    <source>
        <dbReference type="SAM" id="MobiDB-lite"/>
    </source>
</evidence>
<dbReference type="InterPro" id="IPR011006">
    <property type="entry name" value="CheY-like_superfamily"/>
</dbReference>
<evidence type="ECO:0000313" key="6">
    <source>
        <dbReference type="Proteomes" id="UP000579605"/>
    </source>
</evidence>
<proteinExistence type="predicted"/>
<dbReference type="Proteomes" id="UP000579605">
    <property type="component" value="Unassembled WGS sequence"/>
</dbReference>
<dbReference type="InterPro" id="IPR005561">
    <property type="entry name" value="ANTAR"/>
</dbReference>
<dbReference type="Pfam" id="PF03861">
    <property type="entry name" value="ANTAR"/>
    <property type="match status" value="1"/>
</dbReference>
<dbReference type="InterPro" id="IPR029016">
    <property type="entry name" value="GAF-like_dom_sf"/>
</dbReference>
<organism evidence="5 6">
    <name type="scientific">Actinopolymorpha rutila</name>
    <dbReference type="NCBI Taxonomy" id="446787"/>
    <lineage>
        <taxon>Bacteria</taxon>
        <taxon>Bacillati</taxon>
        <taxon>Actinomycetota</taxon>
        <taxon>Actinomycetes</taxon>
        <taxon>Propionibacteriales</taxon>
        <taxon>Actinopolymorphaceae</taxon>
        <taxon>Actinopolymorpha</taxon>
    </lineage>
</organism>
<keyword evidence="6" id="KW-1185">Reference proteome</keyword>
<evidence type="ECO:0000313" key="5">
    <source>
        <dbReference type="EMBL" id="NYH91083.1"/>
    </source>
</evidence>
<feature type="region of interest" description="Disordered" evidence="3">
    <location>
        <begin position="177"/>
        <end position="196"/>
    </location>
</feature>
<dbReference type="PROSITE" id="PS50921">
    <property type="entry name" value="ANTAR"/>
    <property type="match status" value="1"/>
</dbReference>
<feature type="compositionally biased region" description="Pro residues" evidence="3">
    <location>
        <begin position="184"/>
        <end position="196"/>
    </location>
</feature>
<feature type="region of interest" description="Disordered" evidence="3">
    <location>
        <begin position="109"/>
        <end position="169"/>
    </location>
</feature>
<evidence type="ECO:0000259" key="4">
    <source>
        <dbReference type="PROSITE" id="PS50921"/>
    </source>
</evidence>
<protein>
    <recommendedName>
        <fullName evidence="4">ANTAR domain-containing protein</fullName>
    </recommendedName>
</protein>
<dbReference type="AlphaFoldDB" id="A0A852ZFI7"/>
<evidence type="ECO:0000256" key="2">
    <source>
        <dbReference type="ARBA" id="ARBA00023163"/>
    </source>
</evidence>
<dbReference type="Gene3D" id="3.30.450.40">
    <property type="match status" value="1"/>
</dbReference>
<evidence type="ECO:0000256" key="1">
    <source>
        <dbReference type="ARBA" id="ARBA00023015"/>
    </source>
</evidence>